<feature type="transmembrane region" description="Helical" evidence="1">
    <location>
        <begin position="54"/>
        <end position="72"/>
    </location>
</feature>
<proteinExistence type="predicted"/>
<evidence type="ECO:0008006" key="4">
    <source>
        <dbReference type="Google" id="ProtNLM"/>
    </source>
</evidence>
<keyword evidence="1" id="KW-0472">Membrane</keyword>
<dbReference type="Proteomes" id="UP000238426">
    <property type="component" value="Unassembled WGS sequence"/>
</dbReference>
<dbReference type="RefSeq" id="WP_146130040.1">
    <property type="nucleotide sequence ID" value="NZ_PXOQ01000009.1"/>
</dbReference>
<feature type="transmembrane region" description="Helical" evidence="1">
    <location>
        <begin position="25"/>
        <end position="47"/>
    </location>
</feature>
<keyword evidence="1" id="KW-0812">Transmembrane</keyword>
<name>A0A2T1NA22_9FLAO</name>
<reference evidence="2 3" key="1">
    <citation type="submission" date="2018-03" db="EMBL/GenBank/DDBJ databases">
        <title>Mesoflavibacter sp. HG37 and Mesoflavibacter sp. HG96 sp.nov., two marine bacteria isolated from seawater of Western Pacific Ocean.</title>
        <authorList>
            <person name="Cheng H."/>
            <person name="Wu Y.-H."/>
            <person name="Guo L.-L."/>
            <person name="Xu X.-W."/>
        </authorList>
    </citation>
    <scope>NUCLEOTIDE SEQUENCE [LARGE SCALE GENOMIC DNA]</scope>
    <source>
        <strain evidence="2 3">KCTC 32269</strain>
    </source>
</reference>
<keyword evidence="1" id="KW-1133">Transmembrane helix</keyword>
<dbReference type="AlphaFoldDB" id="A0A2T1NA22"/>
<evidence type="ECO:0000313" key="2">
    <source>
        <dbReference type="EMBL" id="PSG88724.1"/>
    </source>
</evidence>
<comment type="caution">
    <text evidence="2">The sequence shown here is derived from an EMBL/GenBank/DDBJ whole genome shotgun (WGS) entry which is preliminary data.</text>
</comment>
<evidence type="ECO:0000256" key="1">
    <source>
        <dbReference type="SAM" id="Phobius"/>
    </source>
</evidence>
<keyword evidence="3" id="KW-1185">Reference proteome</keyword>
<sequence length="116" mass="13440">MNLPYIYKPIALFLKFASYSTMTKLISAIFIFYKPAILVSVLITILLLGLNTNLFLILVLKLFLTFFIWYLINETNKKSAFVFYQNIGIQPWQIILGIYFLDSSLSTLLFILSIIL</sequence>
<feature type="transmembrane region" description="Helical" evidence="1">
    <location>
        <begin position="92"/>
        <end position="115"/>
    </location>
</feature>
<dbReference type="OrthoDB" id="1446424at2"/>
<evidence type="ECO:0000313" key="3">
    <source>
        <dbReference type="Proteomes" id="UP000238426"/>
    </source>
</evidence>
<dbReference type="EMBL" id="PXOQ01000009">
    <property type="protein sequence ID" value="PSG88724.1"/>
    <property type="molecule type" value="Genomic_DNA"/>
</dbReference>
<protein>
    <recommendedName>
        <fullName evidence="4">ABC transporter permease</fullName>
    </recommendedName>
</protein>
<gene>
    <name evidence="2" type="ORF">C7H52_10570</name>
</gene>
<accession>A0A2T1NA22</accession>
<organism evidence="2 3">
    <name type="scientific">Aurantibacter aestuarii</name>
    <dbReference type="NCBI Taxonomy" id="1266046"/>
    <lineage>
        <taxon>Bacteria</taxon>
        <taxon>Pseudomonadati</taxon>
        <taxon>Bacteroidota</taxon>
        <taxon>Flavobacteriia</taxon>
        <taxon>Flavobacteriales</taxon>
        <taxon>Flavobacteriaceae</taxon>
        <taxon>Aurantibacter</taxon>
    </lineage>
</organism>